<feature type="signal peptide" evidence="1">
    <location>
        <begin position="1"/>
        <end position="19"/>
    </location>
</feature>
<name>A0A367GQI4_9SPHI</name>
<comment type="caution">
    <text evidence="2">The sequence shown here is derived from an EMBL/GenBank/DDBJ whole genome shotgun (WGS) entry which is preliminary data.</text>
</comment>
<keyword evidence="1" id="KW-0732">Signal</keyword>
<dbReference type="Gene3D" id="2.60.40.2340">
    <property type="match status" value="1"/>
</dbReference>
<evidence type="ECO:0008006" key="4">
    <source>
        <dbReference type="Google" id="ProtNLM"/>
    </source>
</evidence>
<evidence type="ECO:0000313" key="3">
    <source>
        <dbReference type="Proteomes" id="UP000253209"/>
    </source>
</evidence>
<protein>
    <recommendedName>
        <fullName evidence="4">T9SS C-terminal target domain-containing protein</fullName>
    </recommendedName>
</protein>
<dbReference type="EMBL" id="QGDC01000003">
    <property type="protein sequence ID" value="RCH55712.1"/>
    <property type="molecule type" value="Genomic_DNA"/>
</dbReference>
<evidence type="ECO:0000256" key="1">
    <source>
        <dbReference type="SAM" id="SignalP"/>
    </source>
</evidence>
<evidence type="ECO:0000313" key="2">
    <source>
        <dbReference type="EMBL" id="RCH55712.1"/>
    </source>
</evidence>
<dbReference type="RefSeq" id="WP_114004627.1">
    <property type="nucleotide sequence ID" value="NZ_QGDC01000003.1"/>
</dbReference>
<dbReference type="AlphaFoldDB" id="A0A367GQI4"/>
<dbReference type="Proteomes" id="UP000253209">
    <property type="component" value="Unassembled WGS sequence"/>
</dbReference>
<dbReference type="OrthoDB" id="1086662at2"/>
<reference evidence="2 3" key="1">
    <citation type="submission" date="2018-05" db="EMBL/GenBank/DDBJ databases">
        <title>Mucilaginibacter hurinus sp. nov., isolated from briquette warehouse soil.</title>
        <authorList>
            <person name="Choi L."/>
        </authorList>
    </citation>
    <scope>NUCLEOTIDE SEQUENCE [LARGE SCALE GENOMIC DNA]</scope>
    <source>
        <strain evidence="2 3">ZR32</strain>
    </source>
</reference>
<feature type="chain" id="PRO_5016908974" description="T9SS C-terminal target domain-containing protein" evidence="1">
    <location>
        <begin position="20"/>
        <end position="304"/>
    </location>
</feature>
<sequence>MKKATLFLALFIFSQTIFAQAPDWAVKEHEYQYTMTFIAKLNVNGKQLIRPNDKVAAFVGNICRGVSGVTYVASEKNYYAFITAFANQQGESLTFKLYDSSTGKITTVDKQIVFVVNAHKGNLFQSYSIAQPTLNYQADILSFNFFGINNSSSVIDNGAVKVNIAAGHPITGLKPVFTLSKGATLFKNRIIQKSGEVTEDFSSSITYDVLSEDESTLHTYKISVTQAATPTLFYKKDAVCYAGGAIKIVSQQEGASVRITSNGKTVATKQISNGEALFLNLDSGSYVATVGNEWKRINIHLKVK</sequence>
<organism evidence="2 3">
    <name type="scientific">Mucilaginibacter hurinus</name>
    <dbReference type="NCBI Taxonomy" id="2201324"/>
    <lineage>
        <taxon>Bacteria</taxon>
        <taxon>Pseudomonadati</taxon>
        <taxon>Bacteroidota</taxon>
        <taxon>Sphingobacteriia</taxon>
        <taxon>Sphingobacteriales</taxon>
        <taxon>Sphingobacteriaceae</taxon>
        <taxon>Mucilaginibacter</taxon>
    </lineage>
</organism>
<gene>
    <name evidence="2" type="ORF">DJ568_07450</name>
</gene>
<proteinExistence type="predicted"/>
<accession>A0A367GQI4</accession>
<keyword evidence="3" id="KW-1185">Reference proteome</keyword>